<protein>
    <recommendedName>
        <fullName evidence="4">Invertebrate defensins family profile domain-containing protein</fullName>
    </recommendedName>
</protein>
<reference evidence="5" key="1">
    <citation type="journal article" date="2019" name="Beilstein J. Org. Chem.">
        <title>Nanangenines: drimane sesquiterpenoids as the dominant metabolite cohort of a novel Australian fungus, Aspergillus nanangensis.</title>
        <authorList>
            <person name="Lacey H.J."/>
            <person name="Gilchrist C.L.M."/>
            <person name="Crombie A."/>
            <person name="Kalaitzis J.A."/>
            <person name="Vuong D."/>
            <person name="Rutledge P.J."/>
            <person name="Turner P."/>
            <person name="Pitt J.I."/>
            <person name="Lacey E."/>
            <person name="Chooi Y.H."/>
            <person name="Piggott A.M."/>
        </authorList>
    </citation>
    <scope>NUCLEOTIDE SEQUENCE</scope>
    <source>
        <strain evidence="5">MST-FP2251</strain>
    </source>
</reference>
<gene>
    <name evidence="5" type="ORF">FE257_000358</name>
</gene>
<keyword evidence="6" id="KW-1185">Reference proteome</keyword>
<evidence type="ECO:0000256" key="2">
    <source>
        <dbReference type="ARBA" id="ARBA00023157"/>
    </source>
</evidence>
<dbReference type="InterPro" id="IPR001542">
    <property type="entry name" value="Defensin_invertebrate/fungal"/>
</dbReference>
<dbReference type="SUPFAM" id="SSF57095">
    <property type="entry name" value="Scorpion toxin-like"/>
    <property type="match status" value="1"/>
</dbReference>
<feature type="domain" description="Invertebrate defensins family profile" evidence="4">
    <location>
        <begin position="52"/>
        <end position="87"/>
    </location>
</feature>
<dbReference type="AlphaFoldDB" id="A0AAD4GWH1"/>
<evidence type="ECO:0000256" key="1">
    <source>
        <dbReference type="ARBA" id="ARBA00007085"/>
    </source>
</evidence>
<accession>A0AAD4GWH1</accession>
<evidence type="ECO:0000313" key="6">
    <source>
        <dbReference type="Proteomes" id="UP001194746"/>
    </source>
</evidence>
<feature type="signal peptide" evidence="3">
    <location>
        <begin position="1"/>
        <end position="18"/>
    </location>
</feature>
<comment type="caution">
    <text evidence="5">The sequence shown here is derived from an EMBL/GenBank/DDBJ whole genome shotgun (WGS) entry which is preliminary data.</text>
</comment>
<evidence type="ECO:0000259" key="4">
    <source>
        <dbReference type="PROSITE" id="PS51378"/>
    </source>
</evidence>
<comment type="similarity">
    <text evidence="1">Belongs to the invertebrate defensin family.</text>
</comment>
<evidence type="ECO:0000313" key="5">
    <source>
        <dbReference type="EMBL" id="KAF9892769.1"/>
    </source>
</evidence>
<dbReference type="EMBL" id="VCAU01000010">
    <property type="protein sequence ID" value="KAF9892769.1"/>
    <property type="molecule type" value="Genomic_DNA"/>
</dbReference>
<proteinExistence type="inferred from homology"/>
<keyword evidence="2" id="KW-1015">Disulfide bond</keyword>
<dbReference type="InterPro" id="IPR036574">
    <property type="entry name" value="Scorpion_toxin-like_sf"/>
</dbReference>
<name>A0AAD4GWH1_ASPNN</name>
<sequence length="88" mass="9311">MQFTKAIALFSLVTTGFSAALPAAAPQAEGEIAAPKPVINTGEEAVTLNKRGYGCPNDYSCSNYCDSINRNGGHCGGFLWQVCYCNQS</sequence>
<dbReference type="PROSITE" id="PS51378">
    <property type="entry name" value="INVERT_DEFENSINS"/>
    <property type="match status" value="1"/>
</dbReference>
<dbReference type="Proteomes" id="UP001194746">
    <property type="component" value="Unassembled WGS sequence"/>
</dbReference>
<dbReference type="GO" id="GO:0006952">
    <property type="term" value="P:defense response"/>
    <property type="evidence" value="ECO:0007669"/>
    <property type="project" value="InterPro"/>
</dbReference>
<organism evidence="5 6">
    <name type="scientific">Aspergillus nanangensis</name>
    <dbReference type="NCBI Taxonomy" id="2582783"/>
    <lineage>
        <taxon>Eukaryota</taxon>
        <taxon>Fungi</taxon>
        <taxon>Dikarya</taxon>
        <taxon>Ascomycota</taxon>
        <taxon>Pezizomycotina</taxon>
        <taxon>Eurotiomycetes</taxon>
        <taxon>Eurotiomycetidae</taxon>
        <taxon>Eurotiales</taxon>
        <taxon>Aspergillaceae</taxon>
        <taxon>Aspergillus</taxon>
        <taxon>Aspergillus subgen. Circumdati</taxon>
    </lineage>
</organism>
<evidence type="ECO:0000256" key="3">
    <source>
        <dbReference type="SAM" id="SignalP"/>
    </source>
</evidence>
<feature type="chain" id="PRO_5042034173" description="Invertebrate defensins family profile domain-containing protein" evidence="3">
    <location>
        <begin position="19"/>
        <end position="88"/>
    </location>
</feature>
<reference evidence="5" key="2">
    <citation type="submission" date="2020-02" db="EMBL/GenBank/DDBJ databases">
        <authorList>
            <person name="Gilchrist C.L.M."/>
            <person name="Chooi Y.-H."/>
        </authorList>
    </citation>
    <scope>NUCLEOTIDE SEQUENCE</scope>
    <source>
        <strain evidence="5">MST-FP2251</strain>
    </source>
</reference>
<keyword evidence="3" id="KW-0732">Signal</keyword>